<feature type="region of interest" description="Disordered" evidence="1">
    <location>
        <begin position="55"/>
        <end position="83"/>
    </location>
</feature>
<feature type="signal peptide" evidence="2">
    <location>
        <begin position="1"/>
        <end position="25"/>
    </location>
</feature>
<evidence type="ECO:0000313" key="4">
    <source>
        <dbReference type="Proteomes" id="UP000326367"/>
    </source>
</evidence>
<dbReference type="RefSeq" id="WP_150455090.1">
    <property type="nucleotide sequence ID" value="NZ_VYKI01000016.1"/>
</dbReference>
<evidence type="ECO:0008006" key="5">
    <source>
        <dbReference type="Google" id="ProtNLM"/>
    </source>
</evidence>
<feature type="region of interest" description="Disordered" evidence="1">
    <location>
        <begin position="142"/>
        <end position="163"/>
    </location>
</feature>
<sequence>MRTLPCTAIALALAVGLLSASPADARRVYRFVDTQQPPVSMDVSPGLAQTMAQADAAAANPQPGQPPVAASNGVPPPMQVRSIGTNVDGEREVLLEQAGQPGNTAAIRWPNQAGDPSVLFHVGQTVQFDPTPSGGHNGLMARDPQGRPLTHIPAPNPPAQGGY</sequence>
<dbReference type="EMBL" id="VYKI01000016">
    <property type="protein sequence ID" value="KAA8996503.1"/>
    <property type="molecule type" value="Genomic_DNA"/>
</dbReference>
<evidence type="ECO:0000313" key="3">
    <source>
        <dbReference type="EMBL" id="KAA8996503.1"/>
    </source>
</evidence>
<comment type="caution">
    <text evidence="3">The sequence shown here is derived from an EMBL/GenBank/DDBJ whole genome shotgun (WGS) entry which is preliminary data.</text>
</comment>
<organism evidence="3 4">
    <name type="scientific">Stenotrophomonas cyclobalanopsidis</name>
    <dbReference type="NCBI Taxonomy" id="2771362"/>
    <lineage>
        <taxon>Bacteria</taxon>
        <taxon>Pseudomonadati</taxon>
        <taxon>Pseudomonadota</taxon>
        <taxon>Gammaproteobacteria</taxon>
        <taxon>Lysobacterales</taxon>
        <taxon>Lysobacteraceae</taxon>
        <taxon>Stenotrophomonas</taxon>
    </lineage>
</organism>
<protein>
    <recommendedName>
        <fullName evidence="5">DUF4124 domain-containing protein</fullName>
    </recommendedName>
</protein>
<name>A0ABQ6SZ05_9GAMM</name>
<feature type="chain" id="PRO_5046811299" description="DUF4124 domain-containing protein" evidence="2">
    <location>
        <begin position="26"/>
        <end position="163"/>
    </location>
</feature>
<keyword evidence="4" id="KW-1185">Reference proteome</keyword>
<evidence type="ECO:0000256" key="2">
    <source>
        <dbReference type="SAM" id="SignalP"/>
    </source>
</evidence>
<feature type="compositionally biased region" description="Low complexity" evidence="1">
    <location>
        <begin position="55"/>
        <end position="70"/>
    </location>
</feature>
<proteinExistence type="predicted"/>
<evidence type="ECO:0000256" key="1">
    <source>
        <dbReference type="SAM" id="MobiDB-lite"/>
    </source>
</evidence>
<reference evidence="3 4" key="1">
    <citation type="journal article" date="2020" name="Antonie Van Leeuwenhoek">
        <title>Stenotrophomonas cyclobalanopsidis sp. nov., isolated from the leaf spot disease of Cyclobalanopsis patelliformis.</title>
        <authorList>
            <person name="Bian D.R."/>
            <person name="Xue H."/>
            <person name="Piao C.G."/>
            <person name="Li Y."/>
        </authorList>
    </citation>
    <scope>NUCLEOTIDE SEQUENCE [LARGE SCALE GENOMIC DNA]</scope>
    <source>
        <strain evidence="3 4">TPQG1-4</strain>
    </source>
</reference>
<feature type="compositionally biased region" description="Pro residues" evidence="1">
    <location>
        <begin position="154"/>
        <end position="163"/>
    </location>
</feature>
<keyword evidence="2" id="KW-0732">Signal</keyword>
<accession>A0ABQ6SZ05</accession>
<dbReference type="Proteomes" id="UP000326367">
    <property type="component" value="Unassembled WGS sequence"/>
</dbReference>
<gene>
    <name evidence="3" type="ORF">FJU31_12820</name>
</gene>